<dbReference type="AlphaFoldDB" id="A0AAE1I331"/>
<feature type="compositionally biased region" description="Acidic residues" evidence="1">
    <location>
        <begin position="470"/>
        <end position="482"/>
    </location>
</feature>
<feature type="compositionally biased region" description="Low complexity" evidence="1">
    <location>
        <begin position="352"/>
        <end position="364"/>
    </location>
</feature>
<feature type="compositionally biased region" description="Low complexity" evidence="1">
    <location>
        <begin position="206"/>
        <end position="221"/>
    </location>
</feature>
<feature type="region of interest" description="Disordered" evidence="1">
    <location>
        <begin position="458"/>
        <end position="551"/>
    </location>
</feature>
<evidence type="ECO:0000313" key="2">
    <source>
        <dbReference type="EMBL" id="KAK3932552.1"/>
    </source>
</evidence>
<feature type="compositionally biased region" description="Polar residues" evidence="1">
    <location>
        <begin position="497"/>
        <end position="506"/>
    </location>
</feature>
<evidence type="ECO:0000256" key="1">
    <source>
        <dbReference type="SAM" id="MobiDB-lite"/>
    </source>
</evidence>
<protein>
    <submittedName>
        <fullName evidence="2">Midasin</fullName>
    </submittedName>
</protein>
<sequence length="643" mass="68356">MDSEHVVDLHAVPQVNVQVVEGAGERSVHRTAHTDVKDGEYSVCFERLGMGDLEVVDVVDVADEVKVTPSPPVVTSSGWFACRLGNLRVTRPTAVHLQVAAAAAVTSTLTRGERQGEGLAAPVGPHPHAAWQPTAPSPVSYCYLDWAPSEDSDDDEDVGLLDALDEQLQPAPIDGLPKDPQCSGCSRVLQATQSSKFSQTMDEGCSRSPSPAHAPSAPLPRSKLSINNVSVVSLPPLVPAEPRLQTQPQPQVAWPEHKSGQYDDVDEDAALDDEEDELSRSAPTPDNTPEHTPSEEHQHGLGLGVQMDPGSALYSTLKDMALQDESYSGCSTPTPDATPVGSGTLTLGRPGSGQQQPADAAAAAAGGGSTLGRVWSRLLGRASRTRTETAPASPPTFQHQQQQADARDSDSDDDDDERVVEVDPQTIDELEATLEEVRLDGDADDPVVSYLVEEVEDAVRAPGTTNQEVTVEEVHDDADEELSPPAPRPSGLLSRLFSKTRTSQDVSDGESAARRTRGSGAAKKSKAEAPARDHDRALHLHRFKPRQTNKTALRGALPRCLARWLRQGETGSWGAEGDAGAAESAVGGVSPRLGPRALRTPRGPPAVQLQRSRRPLGHAAHAPTPAAHAFPDEDCHVKHTSVA</sequence>
<feature type="region of interest" description="Disordered" evidence="1">
    <location>
        <begin position="325"/>
        <end position="367"/>
    </location>
</feature>
<organism evidence="2 3">
    <name type="scientific">Frankliniella fusca</name>
    <dbReference type="NCBI Taxonomy" id="407009"/>
    <lineage>
        <taxon>Eukaryota</taxon>
        <taxon>Metazoa</taxon>
        <taxon>Ecdysozoa</taxon>
        <taxon>Arthropoda</taxon>
        <taxon>Hexapoda</taxon>
        <taxon>Insecta</taxon>
        <taxon>Pterygota</taxon>
        <taxon>Neoptera</taxon>
        <taxon>Paraneoptera</taxon>
        <taxon>Thysanoptera</taxon>
        <taxon>Terebrantia</taxon>
        <taxon>Thripoidea</taxon>
        <taxon>Thripidae</taxon>
        <taxon>Frankliniella</taxon>
    </lineage>
</organism>
<feature type="region of interest" description="Disordered" evidence="1">
    <location>
        <begin position="571"/>
        <end position="643"/>
    </location>
</feature>
<feature type="compositionally biased region" description="Basic and acidic residues" evidence="1">
    <location>
        <begin position="525"/>
        <end position="538"/>
    </location>
</feature>
<feature type="region of interest" description="Disordered" evidence="1">
    <location>
        <begin position="240"/>
        <end position="310"/>
    </location>
</feature>
<evidence type="ECO:0000313" key="3">
    <source>
        <dbReference type="Proteomes" id="UP001219518"/>
    </source>
</evidence>
<accession>A0AAE1I331</accession>
<feature type="region of interest" description="Disordered" evidence="1">
    <location>
        <begin position="382"/>
        <end position="429"/>
    </location>
</feature>
<comment type="caution">
    <text evidence="2">The sequence shown here is derived from an EMBL/GenBank/DDBJ whole genome shotgun (WGS) entry which is preliminary data.</text>
</comment>
<gene>
    <name evidence="2" type="ORF">KUF71_013011</name>
</gene>
<keyword evidence="3" id="KW-1185">Reference proteome</keyword>
<reference evidence="2" key="2">
    <citation type="journal article" date="2023" name="BMC Genomics">
        <title>Pest status, molecular evolution, and epigenetic factors derived from the genome assembly of Frankliniella fusca, a thysanopteran phytovirus vector.</title>
        <authorList>
            <person name="Catto M.A."/>
            <person name="Labadie P.E."/>
            <person name="Jacobson A.L."/>
            <person name="Kennedy G.G."/>
            <person name="Srinivasan R."/>
            <person name="Hunt B.G."/>
        </authorList>
    </citation>
    <scope>NUCLEOTIDE SEQUENCE</scope>
    <source>
        <strain evidence="2">PL_HMW_Pooled</strain>
    </source>
</reference>
<dbReference type="EMBL" id="JAHWGI010001437">
    <property type="protein sequence ID" value="KAK3932552.1"/>
    <property type="molecule type" value="Genomic_DNA"/>
</dbReference>
<feature type="compositionally biased region" description="Basic and acidic residues" evidence="1">
    <location>
        <begin position="288"/>
        <end position="299"/>
    </location>
</feature>
<feature type="compositionally biased region" description="Low complexity" evidence="1">
    <location>
        <begin position="575"/>
        <end position="590"/>
    </location>
</feature>
<feature type="compositionally biased region" description="Acidic residues" evidence="1">
    <location>
        <begin position="263"/>
        <end position="277"/>
    </location>
</feature>
<feature type="compositionally biased region" description="Low complexity" evidence="1">
    <location>
        <begin position="618"/>
        <end position="629"/>
    </location>
</feature>
<name>A0AAE1I331_9NEOP</name>
<dbReference type="Proteomes" id="UP001219518">
    <property type="component" value="Unassembled WGS sequence"/>
</dbReference>
<reference evidence="2" key="1">
    <citation type="submission" date="2021-07" db="EMBL/GenBank/DDBJ databases">
        <authorList>
            <person name="Catto M.A."/>
            <person name="Jacobson A."/>
            <person name="Kennedy G."/>
            <person name="Labadie P."/>
            <person name="Hunt B.G."/>
            <person name="Srinivasan R."/>
        </authorList>
    </citation>
    <scope>NUCLEOTIDE SEQUENCE</scope>
    <source>
        <strain evidence="2">PL_HMW_Pooled</strain>
        <tissue evidence="2">Head</tissue>
    </source>
</reference>
<feature type="compositionally biased region" description="Polar residues" evidence="1">
    <location>
        <begin position="325"/>
        <end position="345"/>
    </location>
</feature>
<feature type="region of interest" description="Disordered" evidence="1">
    <location>
        <begin position="194"/>
        <end position="221"/>
    </location>
</feature>
<proteinExistence type="predicted"/>